<feature type="region of interest" description="Disordered" evidence="1">
    <location>
        <begin position="141"/>
        <end position="186"/>
    </location>
</feature>
<feature type="transmembrane region" description="Helical" evidence="2">
    <location>
        <begin position="118"/>
        <end position="138"/>
    </location>
</feature>
<evidence type="ECO:0000256" key="1">
    <source>
        <dbReference type="SAM" id="MobiDB-lite"/>
    </source>
</evidence>
<keyword evidence="2" id="KW-0472">Membrane</keyword>
<feature type="transmembrane region" description="Helical" evidence="2">
    <location>
        <begin position="71"/>
        <end position="89"/>
    </location>
</feature>
<reference evidence="3" key="1">
    <citation type="submission" date="2021-08" db="EMBL/GenBank/DDBJ databases">
        <title>Whole genome sequencing of non-tuberculosis mycobacteria type-strains.</title>
        <authorList>
            <person name="Igarashi Y."/>
            <person name="Osugi A."/>
            <person name="Mitarai S."/>
        </authorList>
    </citation>
    <scope>NUCLEOTIDE SEQUENCE</scope>
    <source>
        <strain evidence="3">JCM 30995</strain>
    </source>
</reference>
<keyword evidence="2" id="KW-0812">Transmembrane</keyword>
<feature type="compositionally biased region" description="Acidic residues" evidence="1">
    <location>
        <begin position="146"/>
        <end position="170"/>
    </location>
</feature>
<gene>
    <name evidence="3" type="ORF">K3U94_03290</name>
</gene>
<dbReference type="AlphaFoldDB" id="A0A9X7ZFS8"/>
<proteinExistence type="predicted"/>
<feature type="transmembrane region" description="Helical" evidence="2">
    <location>
        <begin position="44"/>
        <end position="62"/>
    </location>
</feature>
<evidence type="ECO:0000313" key="3">
    <source>
        <dbReference type="EMBL" id="QZA08359.1"/>
    </source>
</evidence>
<name>A0A9X7ZFS8_9MYCO</name>
<protein>
    <submittedName>
        <fullName evidence="3">Uncharacterized protein</fullName>
    </submittedName>
</protein>
<keyword evidence="2" id="KW-1133">Transmembrane helix</keyword>
<organism evidence="3 4">
    <name type="scientific">Mycolicibacter heraklionensis</name>
    <dbReference type="NCBI Taxonomy" id="512402"/>
    <lineage>
        <taxon>Bacteria</taxon>
        <taxon>Bacillati</taxon>
        <taxon>Actinomycetota</taxon>
        <taxon>Actinomycetes</taxon>
        <taxon>Mycobacteriales</taxon>
        <taxon>Mycobacteriaceae</taxon>
        <taxon>Mycolicibacter</taxon>
    </lineage>
</organism>
<dbReference type="Proteomes" id="UP000825008">
    <property type="component" value="Chromosome"/>
</dbReference>
<dbReference type="EMBL" id="CP080997">
    <property type="protein sequence ID" value="QZA08359.1"/>
    <property type="molecule type" value="Genomic_DNA"/>
</dbReference>
<sequence length="186" mass="19493">MKNPLPLGLTGLGALAMAIATFLPTYESRRFLRIEGNTLVQSADGWVLIALAVGIVVCAYNADGGDKNYRLAARILPLLGVGWLLLIWSNKDARTLHPVGLDGTVIADGPGEVASLGVGFYLAAVGVGIAATGTRLLWNATKPEPTVDDDDAYDDDDLDGDDLDGDDLDGDERRTVDGPSGPRSAS</sequence>
<accession>A0A9X7ZFS8</accession>
<dbReference type="KEGG" id="mher:K3U94_03290"/>
<dbReference type="RefSeq" id="WP_220695557.1">
    <property type="nucleotide sequence ID" value="NZ_CP080997.1"/>
</dbReference>
<evidence type="ECO:0000313" key="4">
    <source>
        <dbReference type="Proteomes" id="UP000825008"/>
    </source>
</evidence>
<evidence type="ECO:0000256" key="2">
    <source>
        <dbReference type="SAM" id="Phobius"/>
    </source>
</evidence>